<sequence>MASAGVGPLCFLKSTVNAAIYQETLEHFMLPSADKLYGDADFIFQQDLAPAHTAKEWIIVLFFHRPNGVDDLLKLAKQFDFNMFRQDEEEAEDQHQQSLEDPSEEILDLENDDQDDFSPSLPGNCQPAVKAAAAAGADVHLDQHMDDDLDFLFDGPTQHVSGNLSQVSSAQPSQVKPASGLSYKEVSGKPLSSSHGPTSGVSSTNTKETLAINDFEDDWENDDLLNDSLVLEMTQNPQTFAAPMHSSTQKAPSELNHQWQSKCNPVNVAASGGVGLAQSAVSKVGKNNERQRTTFKLESNPDFSVKRIQTDTWTKSKTADKHTQNRFSSGKRVLVEAGSQHIWKTDTTQFHQRTSVASVKYNTAAFTASNSATQTAQSFPQKPAETSSHGDAPAANDLLDEDLSSFFSSDPVWDDPADDDLLCEMCEDVENQIQSSESVPTKQPPPVLNQRAALQPANRTWDNNRQPPPTKQTAGGAADRSLTGGFCAQVNTVTDSFRYKQVKNTSGSTNSAACQQGSSEAPQGNARKDQFTFKKPNDPVSTVTNKVLGKCSAAEIELKKQQAMERRRQRLQAAQNLRAPT</sequence>
<reference evidence="1" key="1">
    <citation type="submission" date="2022-04" db="EMBL/GenBank/DDBJ databases">
        <title>Jade perch genome.</title>
        <authorList>
            <person name="Chao B."/>
        </authorList>
    </citation>
    <scope>NUCLEOTIDE SEQUENCE</scope>
    <source>
        <strain evidence="1">CB-2022</strain>
    </source>
</reference>
<comment type="caution">
    <text evidence="1">The sequence shown here is derived from an EMBL/GenBank/DDBJ whole genome shotgun (WGS) entry which is preliminary data.</text>
</comment>
<dbReference type="EMBL" id="CM041553">
    <property type="protein sequence ID" value="KAI3353584.1"/>
    <property type="molecule type" value="Genomic_DNA"/>
</dbReference>
<proteinExistence type="predicted"/>
<gene>
    <name evidence="1" type="ORF">L3Q82_020112</name>
</gene>
<keyword evidence="2" id="KW-1185">Reference proteome</keyword>
<evidence type="ECO:0000313" key="2">
    <source>
        <dbReference type="Proteomes" id="UP000831701"/>
    </source>
</evidence>
<name>A0ACB8VDF4_9TELE</name>
<protein>
    <submittedName>
        <fullName evidence="1">Uncharacterized protein</fullName>
    </submittedName>
</protein>
<accession>A0ACB8VDF4</accession>
<dbReference type="Proteomes" id="UP000831701">
    <property type="component" value="Chromosome 23"/>
</dbReference>
<organism evidence="1 2">
    <name type="scientific">Scortum barcoo</name>
    <name type="common">barcoo grunter</name>
    <dbReference type="NCBI Taxonomy" id="214431"/>
    <lineage>
        <taxon>Eukaryota</taxon>
        <taxon>Metazoa</taxon>
        <taxon>Chordata</taxon>
        <taxon>Craniata</taxon>
        <taxon>Vertebrata</taxon>
        <taxon>Euteleostomi</taxon>
        <taxon>Actinopterygii</taxon>
        <taxon>Neopterygii</taxon>
        <taxon>Teleostei</taxon>
        <taxon>Neoteleostei</taxon>
        <taxon>Acanthomorphata</taxon>
        <taxon>Eupercaria</taxon>
        <taxon>Centrarchiformes</taxon>
        <taxon>Terapontoidei</taxon>
        <taxon>Terapontidae</taxon>
        <taxon>Scortum</taxon>
    </lineage>
</organism>
<evidence type="ECO:0000313" key="1">
    <source>
        <dbReference type="EMBL" id="KAI3353584.1"/>
    </source>
</evidence>